<keyword evidence="12" id="KW-1185">Reference proteome</keyword>
<feature type="compositionally biased region" description="Low complexity" evidence="9">
    <location>
        <begin position="1"/>
        <end position="13"/>
    </location>
</feature>
<evidence type="ECO:0000256" key="3">
    <source>
        <dbReference type="ARBA" id="ARBA00010883"/>
    </source>
</evidence>
<name>A0AAD9N1H2_9ANNE</name>
<dbReference type="PANTHER" id="PTHR45949:SF2">
    <property type="entry name" value="SORTING NEXIN-4"/>
    <property type="match status" value="1"/>
</dbReference>
<keyword evidence="4" id="KW-0813">Transport</keyword>
<dbReference type="AlphaFoldDB" id="A0AAD9N1H2"/>
<dbReference type="Gene3D" id="3.30.1520.10">
    <property type="entry name" value="Phox-like domain"/>
    <property type="match status" value="1"/>
</dbReference>
<feature type="region of interest" description="Disordered" evidence="9">
    <location>
        <begin position="1"/>
        <end position="29"/>
    </location>
</feature>
<dbReference type="GO" id="GO:0061709">
    <property type="term" value="P:reticulophagy"/>
    <property type="evidence" value="ECO:0007669"/>
    <property type="project" value="TreeGrafter"/>
</dbReference>
<comment type="similarity">
    <text evidence="3">Belongs to the sorting nexin family.</text>
</comment>
<proteinExistence type="inferred from homology"/>
<dbReference type="EMBL" id="JAODUP010000359">
    <property type="protein sequence ID" value="KAK2151571.1"/>
    <property type="molecule type" value="Genomic_DNA"/>
</dbReference>
<dbReference type="GO" id="GO:0015031">
    <property type="term" value="P:protein transport"/>
    <property type="evidence" value="ECO:0007669"/>
    <property type="project" value="TreeGrafter"/>
</dbReference>
<dbReference type="InterPro" id="IPR036871">
    <property type="entry name" value="PX_dom_sf"/>
</dbReference>
<evidence type="ECO:0000256" key="2">
    <source>
        <dbReference type="ARBA" id="ARBA00004496"/>
    </source>
</evidence>
<keyword evidence="6" id="KW-0446">Lipid-binding</keyword>
<dbReference type="GO" id="GO:0005769">
    <property type="term" value="C:early endosome"/>
    <property type="evidence" value="ECO:0007669"/>
    <property type="project" value="TreeGrafter"/>
</dbReference>
<dbReference type="SUPFAM" id="SSF64268">
    <property type="entry name" value="PX domain"/>
    <property type="match status" value="1"/>
</dbReference>
<dbReference type="Gene3D" id="1.20.1270.60">
    <property type="entry name" value="Arfaptin homology (AH) domain/BAR domain"/>
    <property type="match status" value="1"/>
</dbReference>
<dbReference type="InterPro" id="IPR001683">
    <property type="entry name" value="PX_dom"/>
</dbReference>
<dbReference type="InterPro" id="IPR027267">
    <property type="entry name" value="AH/BAR_dom_sf"/>
</dbReference>
<evidence type="ECO:0000256" key="8">
    <source>
        <dbReference type="SAM" id="Coils"/>
    </source>
</evidence>
<dbReference type="PANTHER" id="PTHR45949">
    <property type="entry name" value="SORTING NEXIN-4"/>
    <property type="match status" value="1"/>
</dbReference>
<evidence type="ECO:0000256" key="7">
    <source>
        <dbReference type="ARBA" id="ARBA00023136"/>
    </source>
</evidence>
<dbReference type="PROSITE" id="PS50195">
    <property type="entry name" value="PX"/>
    <property type="match status" value="1"/>
</dbReference>
<accession>A0AAD9N1H2</accession>
<reference evidence="11" key="1">
    <citation type="journal article" date="2023" name="Mol. Biol. Evol.">
        <title>Third-Generation Sequencing Reveals the Adaptive Role of the Epigenome in Three Deep-Sea Polychaetes.</title>
        <authorList>
            <person name="Perez M."/>
            <person name="Aroh O."/>
            <person name="Sun Y."/>
            <person name="Lan Y."/>
            <person name="Juniper S.K."/>
            <person name="Young C.R."/>
            <person name="Angers B."/>
            <person name="Qian P.Y."/>
        </authorList>
    </citation>
    <scope>NUCLEOTIDE SEQUENCE</scope>
    <source>
        <strain evidence="11">P08H-3</strain>
    </source>
</reference>
<dbReference type="GO" id="GO:0034727">
    <property type="term" value="P:piecemeal microautophagy of the nucleus"/>
    <property type="evidence" value="ECO:0007669"/>
    <property type="project" value="TreeGrafter"/>
</dbReference>
<evidence type="ECO:0000256" key="9">
    <source>
        <dbReference type="SAM" id="MobiDB-lite"/>
    </source>
</evidence>
<sequence length="491" mass="56764">MADSSSGRTMSSDSNDDFVDPLGAKDSLGQSLEDDFEEFNIDLSPEVPKLEFDNSLSSKPAHTIASINEGDSDDENKDLFVVVDNPEKHTTAMESYITFRVNTKTTRSEFEGEEFQVRRRYNDFIWLRQRLEECHPVLLVPPLPEKHSLKRLDRFSQDFVKTRKFALQIFLQRIADHPVLSFNKYFMTFLTAKQAEFAAAKKEGAGFMSRITDSIHNISAAYMVKNRPEEFTTMHEYISSFGDKLGVLDRISQRILREQQDHLSELNEWGPVFTLWSNSEDKLSQALAATAKSVEKCYLALQQLVRDGGGHVLNIAARVDSTEANFTQPIREYMLYNEAVKAVMRRRDAIQMEYEATLDELNRKKDERDQVQKSDQSYLIGAIMGKNIDEIKQEKLEKVYQVIEELSQQVETLNDKITCSNADLKADIERWHKTKRKDFRRIFMAMADRQIQYYQKYMHAWEAAIPLIQRTDHVPEAADSNPEDVKSDYPD</sequence>
<protein>
    <recommendedName>
        <fullName evidence="10">PX domain-containing protein</fullName>
    </recommendedName>
</protein>
<keyword evidence="7" id="KW-0472">Membrane</keyword>
<dbReference type="Pfam" id="PF00787">
    <property type="entry name" value="PX"/>
    <property type="match status" value="1"/>
</dbReference>
<dbReference type="Proteomes" id="UP001208570">
    <property type="component" value="Unassembled WGS sequence"/>
</dbReference>
<evidence type="ECO:0000256" key="6">
    <source>
        <dbReference type="ARBA" id="ARBA00023121"/>
    </source>
</evidence>
<dbReference type="CDD" id="cd06860">
    <property type="entry name" value="PX_SNX7_30_like"/>
    <property type="match status" value="1"/>
</dbReference>
<keyword evidence="8" id="KW-0175">Coiled coil</keyword>
<evidence type="ECO:0000256" key="5">
    <source>
        <dbReference type="ARBA" id="ARBA00022490"/>
    </source>
</evidence>
<dbReference type="GO" id="GO:0035091">
    <property type="term" value="F:phosphatidylinositol binding"/>
    <property type="evidence" value="ECO:0007669"/>
    <property type="project" value="InterPro"/>
</dbReference>
<dbReference type="GO" id="GO:0000422">
    <property type="term" value="P:autophagy of mitochondrion"/>
    <property type="evidence" value="ECO:0007669"/>
    <property type="project" value="TreeGrafter"/>
</dbReference>
<evidence type="ECO:0000313" key="11">
    <source>
        <dbReference type="EMBL" id="KAK2151571.1"/>
    </source>
</evidence>
<organism evidence="11 12">
    <name type="scientific">Paralvinella palmiformis</name>
    <dbReference type="NCBI Taxonomy" id="53620"/>
    <lineage>
        <taxon>Eukaryota</taxon>
        <taxon>Metazoa</taxon>
        <taxon>Spiralia</taxon>
        <taxon>Lophotrochozoa</taxon>
        <taxon>Annelida</taxon>
        <taxon>Polychaeta</taxon>
        <taxon>Sedentaria</taxon>
        <taxon>Canalipalpata</taxon>
        <taxon>Terebellida</taxon>
        <taxon>Terebelliformia</taxon>
        <taxon>Alvinellidae</taxon>
        <taxon>Paralvinella</taxon>
    </lineage>
</organism>
<keyword evidence="5" id="KW-0963">Cytoplasm</keyword>
<evidence type="ECO:0000256" key="1">
    <source>
        <dbReference type="ARBA" id="ARBA00004184"/>
    </source>
</evidence>
<gene>
    <name evidence="11" type="ORF">LSH36_359g05018</name>
</gene>
<dbReference type="GO" id="GO:0000407">
    <property type="term" value="C:phagophore assembly site"/>
    <property type="evidence" value="ECO:0007669"/>
    <property type="project" value="TreeGrafter"/>
</dbReference>
<feature type="coiled-coil region" evidence="8">
    <location>
        <begin position="347"/>
        <end position="423"/>
    </location>
</feature>
<evidence type="ECO:0000259" key="10">
    <source>
        <dbReference type="PROSITE" id="PS50195"/>
    </source>
</evidence>
<evidence type="ECO:0000256" key="4">
    <source>
        <dbReference type="ARBA" id="ARBA00022448"/>
    </source>
</evidence>
<dbReference type="GO" id="GO:0032456">
    <property type="term" value="P:endocytic recycling"/>
    <property type="evidence" value="ECO:0007669"/>
    <property type="project" value="TreeGrafter"/>
</dbReference>
<dbReference type="SUPFAM" id="SSF103657">
    <property type="entry name" value="BAR/IMD domain-like"/>
    <property type="match status" value="1"/>
</dbReference>
<dbReference type="SMART" id="SM00312">
    <property type="entry name" value="PX"/>
    <property type="match status" value="1"/>
</dbReference>
<comment type="subcellular location">
    <subcellularLocation>
        <location evidence="2">Cytoplasm</location>
    </subcellularLocation>
    <subcellularLocation>
        <location evidence="1">Endomembrane system</location>
        <topology evidence="1">Peripheral membrane protein</topology>
    </subcellularLocation>
</comment>
<comment type="caution">
    <text evidence="11">The sequence shown here is derived from an EMBL/GenBank/DDBJ whole genome shotgun (WGS) entry which is preliminary data.</text>
</comment>
<evidence type="ECO:0000313" key="12">
    <source>
        <dbReference type="Proteomes" id="UP001208570"/>
    </source>
</evidence>
<feature type="domain" description="PX" evidence="10">
    <location>
        <begin position="77"/>
        <end position="197"/>
    </location>
</feature>